<feature type="non-terminal residue" evidence="1">
    <location>
        <position position="1"/>
    </location>
</feature>
<evidence type="ECO:0000313" key="1">
    <source>
        <dbReference type="EMBL" id="CAK0844329.1"/>
    </source>
</evidence>
<dbReference type="SUPFAM" id="SSF56349">
    <property type="entry name" value="DNA breaking-rejoining enzymes"/>
    <property type="match status" value="1"/>
</dbReference>
<organism evidence="1 2">
    <name type="scientific">Prorocentrum cordatum</name>
    <dbReference type="NCBI Taxonomy" id="2364126"/>
    <lineage>
        <taxon>Eukaryota</taxon>
        <taxon>Sar</taxon>
        <taxon>Alveolata</taxon>
        <taxon>Dinophyceae</taxon>
        <taxon>Prorocentrales</taxon>
        <taxon>Prorocentraceae</taxon>
        <taxon>Prorocentrum</taxon>
    </lineage>
</organism>
<dbReference type="EMBL" id="CAUYUJ010014654">
    <property type="protein sequence ID" value="CAK0844329.1"/>
    <property type="molecule type" value="Genomic_DNA"/>
</dbReference>
<evidence type="ECO:0000313" key="2">
    <source>
        <dbReference type="Proteomes" id="UP001189429"/>
    </source>
</evidence>
<protein>
    <submittedName>
        <fullName evidence="1">Uncharacterized protein</fullName>
    </submittedName>
</protein>
<dbReference type="InterPro" id="IPR011010">
    <property type="entry name" value="DNA_brk_join_enz"/>
</dbReference>
<proteinExistence type="predicted"/>
<sequence length="240" mass="26861">ESECRDQCDRFLAWAKQQRLRTSRLNDLEVTLVEMLNQMFYDGWRSNTASKMAAAVAYFRPEAGLPLPWAAACLVARRLAQGGSWHMAAAVIFAFIHYLRPGELLRLRECDLTGARDETVLVDDVEEFAFLERLLARLRSSGGVQLVFPFSYREWAKGFEAAATAVGLVGDSLPVLYMLRHGGASHDAMTGARGLRDIQGRGRWMTERSVFRYKKGGRANQPLHGLPEAVRRAADSAVQN</sequence>
<dbReference type="Proteomes" id="UP001189429">
    <property type="component" value="Unassembled WGS sequence"/>
</dbReference>
<name>A0ABN9TFL3_9DINO</name>
<feature type="non-terminal residue" evidence="1">
    <location>
        <position position="240"/>
    </location>
</feature>
<accession>A0ABN9TFL3</accession>
<comment type="caution">
    <text evidence="1">The sequence shown here is derived from an EMBL/GenBank/DDBJ whole genome shotgun (WGS) entry which is preliminary data.</text>
</comment>
<gene>
    <name evidence="1" type="ORF">PCOR1329_LOCUS38439</name>
</gene>
<reference evidence="1" key="1">
    <citation type="submission" date="2023-10" db="EMBL/GenBank/DDBJ databases">
        <authorList>
            <person name="Chen Y."/>
            <person name="Shah S."/>
            <person name="Dougan E. K."/>
            <person name="Thang M."/>
            <person name="Chan C."/>
        </authorList>
    </citation>
    <scope>NUCLEOTIDE SEQUENCE [LARGE SCALE GENOMIC DNA]</scope>
</reference>
<keyword evidence="2" id="KW-1185">Reference proteome</keyword>